<sequence>MHRSRRERGAILVAFAFTLSLGLAAALMGIVATHTSRAARERASDRALAIAKEALIAYAAGRPLDPVVGPGYLPCPDLDGDGWAEATCGSLNGASGQSQRLGRLPWKTLGIAEIHDGYGELLWYAVSSKHKGLLNCAASATCIDMNPDVALGTISIRDAGGALVNDGRIADPRRASEGGVAAVIFAPGPAIERLEDEAGTRRRLQVRGCRETCDPADFLDKAPGGDFADEDNADFIDRNDGAGRGANADGFIRGPVRLRGGALAVNDRLVTVSYDDLMPRVMRRVALEIAHCLRSRPTLPPPAPLCRSGNTALAWEGATGAVFGRIPAGAFSHCTIADGTDPNWWRSWRMHVFYATCDTDTPCLKTIGLEGVAVGEARRLAVLVAGAPLGGQARTPDDASGWLEREHRELARRNPDPAAPQCAPEPGRVACAEGCDRLVLAPRSATFNDVLIALP</sequence>
<evidence type="ECO:0008006" key="3">
    <source>
        <dbReference type="Google" id="ProtNLM"/>
    </source>
</evidence>
<evidence type="ECO:0000313" key="1">
    <source>
        <dbReference type="EMBL" id="QJR16398.1"/>
    </source>
</evidence>
<evidence type="ECO:0000313" key="2">
    <source>
        <dbReference type="Proteomes" id="UP000503096"/>
    </source>
</evidence>
<organism evidence="1 2">
    <name type="scientific">Usitatibacter palustris</name>
    <dbReference type="NCBI Taxonomy" id="2732487"/>
    <lineage>
        <taxon>Bacteria</taxon>
        <taxon>Pseudomonadati</taxon>
        <taxon>Pseudomonadota</taxon>
        <taxon>Betaproteobacteria</taxon>
        <taxon>Nitrosomonadales</taxon>
        <taxon>Usitatibacteraceae</taxon>
        <taxon>Usitatibacter</taxon>
    </lineage>
</organism>
<keyword evidence="2" id="KW-1185">Reference proteome</keyword>
<accession>A0A6M4HCC8</accession>
<dbReference type="InParanoid" id="A0A6M4HCC8"/>
<dbReference type="KEGG" id="upl:DSM104440_03232"/>
<gene>
    <name evidence="1" type="ORF">DSM104440_03232</name>
</gene>
<proteinExistence type="predicted"/>
<dbReference type="EMBL" id="CP053073">
    <property type="protein sequence ID" value="QJR16398.1"/>
    <property type="molecule type" value="Genomic_DNA"/>
</dbReference>
<reference evidence="1 2" key="1">
    <citation type="submission" date="2020-04" db="EMBL/GenBank/DDBJ databases">
        <title>Usitatibacter rugosus gen. nov., sp. nov. and Usitatibacter palustris sp. nov., novel members of Usitatibacteraceae fam. nov. within the order Nitrosomonadales isolated from soil.</title>
        <authorList>
            <person name="Huber K.J."/>
            <person name="Neumann-Schaal M."/>
            <person name="Geppert A."/>
            <person name="Luckner M."/>
            <person name="Wanner G."/>
            <person name="Overmann J."/>
        </authorList>
    </citation>
    <scope>NUCLEOTIDE SEQUENCE [LARGE SCALE GENOMIC DNA]</scope>
    <source>
        <strain evidence="1 2">Swamp67</strain>
    </source>
</reference>
<dbReference type="Proteomes" id="UP000503096">
    <property type="component" value="Chromosome"/>
</dbReference>
<dbReference type="RefSeq" id="WP_171164457.1">
    <property type="nucleotide sequence ID" value="NZ_CP053073.1"/>
</dbReference>
<name>A0A6M4HCC8_9PROT</name>
<protein>
    <recommendedName>
        <fullName evidence="3">Type II secretory pathway, pseudopilin PulG</fullName>
    </recommendedName>
</protein>
<dbReference type="AlphaFoldDB" id="A0A6M4HCC8"/>